<proteinExistence type="predicted"/>
<evidence type="ECO:0000313" key="3">
    <source>
        <dbReference type="Proteomes" id="UP000199518"/>
    </source>
</evidence>
<dbReference type="RefSeq" id="WP_092048274.1">
    <property type="nucleotide sequence ID" value="NZ_FOQD01000003.1"/>
</dbReference>
<dbReference type="AlphaFoldDB" id="A0A1I3DIM0"/>
<protein>
    <submittedName>
        <fullName evidence="2">Glutaredoxin</fullName>
    </submittedName>
</protein>
<dbReference type="InterPro" id="IPR036249">
    <property type="entry name" value="Thioredoxin-like_sf"/>
</dbReference>
<dbReference type="STRING" id="1576369.SAMN05421753_103254"/>
<organism evidence="2 3">
    <name type="scientific">Planctomicrobium piriforme</name>
    <dbReference type="NCBI Taxonomy" id="1576369"/>
    <lineage>
        <taxon>Bacteria</taxon>
        <taxon>Pseudomonadati</taxon>
        <taxon>Planctomycetota</taxon>
        <taxon>Planctomycetia</taxon>
        <taxon>Planctomycetales</taxon>
        <taxon>Planctomycetaceae</taxon>
        <taxon>Planctomicrobium</taxon>
    </lineage>
</organism>
<dbReference type="EMBL" id="FOQD01000003">
    <property type="protein sequence ID" value="SFH86429.1"/>
    <property type="molecule type" value="Genomic_DNA"/>
</dbReference>
<dbReference type="Proteomes" id="UP000199518">
    <property type="component" value="Unassembled WGS sequence"/>
</dbReference>
<sequence length="173" mass="18816">MEPAEPSSEQHGAAVGSVLLGVGGLGLLLLILAAGNSLPGRLQSQVHGNAPVWTLVSCGLIAAGIRFLWYTAHGPTGWTPTLPGQRFRTVVVYSRPDCPLCEEGLEVLSHYRPWLPAAVEVNIEDDPALQLRFGESIPVVEIDGRIRFRGCVNERLLRRLIEGTAPLPVLRRR</sequence>
<evidence type="ECO:0000313" key="2">
    <source>
        <dbReference type="EMBL" id="SFH86429.1"/>
    </source>
</evidence>
<keyword evidence="1" id="KW-0812">Transmembrane</keyword>
<feature type="transmembrane region" description="Helical" evidence="1">
    <location>
        <begin position="12"/>
        <end position="32"/>
    </location>
</feature>
<gene>
    <name evidence="2" type="ORF">SAMN05421753_103254</name>
</gene>
<reference evidence="3" key="1">
    <citation type="submission" date="2016-10" db="EMBL/GenBank/DDBJ databases">
        <authorList>
            <person name="Varghese N."/>
            <person name="Submissions S."/>
        </authorList>
    </citation>
    <scope>NUCLEOTIDE SEQUENCE [LARGE SCALE GENOMIC DNA]</scope>
    <source>
        <strain evidence="3">DSM 26348</strain>
    </source>
</reference>
<dbReference type="SUPFAM" id="SSF52833">
    <property type="entry name" value="Thioredoxin-like"/>
    <property type="match status" value="1"/>
</dbReference>
<keyword evidence="3" id="KW-1185">Reference proteome</keyword>
<evidence type="ECO:0000256" key="1">
    <source>
        <dbReference type="SAM" id="Phobius"/>
    </source>
</evidence>
<accession>A0A1I3DIM0</accession>
<dbReference type="Pfam" id="PF05768">
    <property type="entry name" value="Glrx-like"/>
    <property type="match status" value="1"/>
</dbReference>
<dbReference type="OrthoDB" id="32865at2"/>
<name>A0A1I3DIM0_9PLAN</name>
<keyword evidence="1" id="KW-0472">Membrane</keyword>
<dbReference type="Gene3D" id="3.40.30.10">
    <property type="entry name" value="Glutaredoxin"/>
    <property type="match status" value="1"/>
</dbReference>
<dbReference type="InterPro" id="IPR008554">
    <property type="entry name" value="Glutaredoxin-like"/>
</dbReference>
<keyword evidence="1" id="KW-1133">Transmembrane helix</keyword>
<feature type="transmembrane region" description="Helical" evidence="1">
    <location>
        <begin position="52"/>
        <end position="69"/>
    </location>
</feature>